<comment type="pathway">
    <text evidence="2 8">Metabolic intermediate biosynthesis; chorismate biosynthesis; chorismate from D-erythrose 4-phosphate and phosphoenolpyruvate: step 1/7.</text>
</comment>
<dbReference type="NCBIfam" id="TIGR00034">
    <property type="entry name" value="aroFGH"/>
    <property type="match status" value="1"/>
</dbReference>
<dbReference type="PANTHER" id="PTHR21225:SF12">
    <property type="entry name" value="PHOSPHO-2-DEHYDRO-3-DEOXYHEPTONATE ALDOLASE, TYROSINE-INHIBITED"/>
    <property type="match status" value="1"/>
</dbReference>
<dbReference type="PIRSF" id="PIRSF001361">
    <property type="entry name" value="DAHP_synthase"/>
    <property type="match status" value="1"/>
</dbReference>
<evidence type="ECO:0000256" key="3">
    <source>
        <dbReference type="ARBA" id="ARBA00007985"/>
    </source>
</evidence>
<evidence type="ECO:0000256" key="4">
    <source>
        <dbReference type="ARBA" id="ARBA00022605"/>
    </source>
</evidence>
<evidence type="ECO:0000313" key="11">
    <source>
        <dbReference type="Proteomes" id="UP000715965"/>
    </source>
</evidence>
<evidence type="ECO:0000256" key="5">
    <source>
        <dbReference type="ARBA" id="ARBA00022679"/>
    </source>
</evidence>
<protein>
    <recommendedName>
        <fullName evidence="8">Phospho-2-dehydro-3-deoxyheptonate aldolase</fullName>
        <ecNumber evidence="8">2.5.1.54</ecNumber>
    </recommendedName>
</protein>
<dbReference type="InterPro" id="IPR006219">
    <property type="entry name" value="DAHP_synth_1"/>
</dbReference>
<dbReference type="SUPFAM" id="SSF51569">
    <property type="entry name" value="Aldolase"/>
    <property type="match status" value="1"/>
</dbReference>
<evidence type="ECO:0000256" key="7">
    <source>
        <dbReference type="ARBA" id="ARBA00047508"/>
    </source>
</evidence>
<keyword evidence="5 8" id="KW-0808">Transferase</keyword>
<dbReference type="Proteomes" id="UP000715965">
    <property type="component" value="Unassembled WGS sequence"/>
</dbReference>
<dbReference type="EMBL" id="JADDOJ010000079">
    <property type="protein sequence ID" value="MBE7942120.1"/>
    <property type="molecule type" value="Genomic_DNA"/>
</dbReference>
<dbReference type="RefSeq" id="WP_193781675.1">
    <property type="nucleotide sequence ID" value="NZ_JADDOJ010000079.1"/>
</dbReference>
<evidence type="ECO:0000256" key="2">
    <source>
        <dbReference type="ARBA" id="ARBA00004688"/>
    </source>
</evidence>
<organism evidence="10 11">
    <name type="scientific">Ramlibacter aquaticus</name>
    <dbReference type="NCBI Taxonomy" id="2780094"/>
    <lineage>
        <taxon>Bacteria</taxon>
        <taxon>Pseudomonadati</taxon>
        <taxon>Pseudomonadota</taxon>
        <taxon>Betaproteobacteria</taxon>
        <taxon>Burkholderiales</taxon>
        <taxon>Comamonadaceae</taxon>
        <taxon>Ramlibacter</taxon>
    </lineage>
</organism>
<evidence type="ECO:0000259" key="9">
    <source>
        <dbReference type="Pfam" id="PF00793"/>
    </source>
</evidence>
<dbReference type="NCBIfam" id="NF009395">
    <property type="entry name" value="PRK12755.1"/>
    <property type="match status" value="1"/>
</dbReference>
<gene>
    <name evidence="10" type="ORF">IM725_16215</name>
</gene>
<evidence type="ECO:0000256" key="8">
    <source>
        <dbReference type="PIRNR" id="PIRNR001361"/>
    </source>
</evidence>
<keyword evidence="6 8" id="KW-0057">Aromatic amino acid biosynthesis</keyword>
<dbReference type="PANTHER" id="PTHR21225">
    <property type="entry name" value="PHOSPHO-2-DEHYDRO-3-DEOXYHEPTONATE ALDOLASE DAHP SYNTHETASE"/>
    <property type="match status" value="1"/>
</dbReference>
<evidence type="ECO:0000313" key="10">
    <source>
        <dbReference type="EMBL" id="MBE7942120.1"/>
    </source>
</evidence>
<evidence type="ECO:0000256" key="1">
    <source>
        <dbReference type="ARBA" id="ARBA00003726"/>
    </source>
</evidence>
<dbReference type="Pfam" id="PF00793">
    <property type="entry name" value="DAHP_synth_1"/>
    <property type="match status" value="1"/>
</dbReference>
<feature type="domain" description="DAHP synthetase I/KDSA" evidence="9">
    <location>
        <begin position="54"/>
        <end position="346"/>
    </location>
</feature>
<evidence type="ECO:0000256" key="6">
    <source>
        <dbReference type="ARBA" id="ARBA00023141"/>
    </source>
</evidence>
<dbReference type="EC" id="2.5.1.54" evidence="8"/>
<comment type="catalytic activity">
    <reaction evidence="7 8">
        <text>D-erythrose 4-phosphate + phosphoenolpyruvate + H2O = 7-phospho-2-dehydro-3-deoxy-D-arabino-heptonate + phosphate</text>
        <dbReference type="Rhea" id="RHEA:14717"/>
        <dbReference type="ChEBI" id="CHEBI:15377"/>
        <dbReference type="ChEBI" id="CHEBI:16897"/>
        <dbReference type="ChEBI" id="CHEBI:43474"/>
        <dbReference type="ChEBI" id="CHEBI:58394"/>
        <dbReference type="ChEBI" id="CHEBI:58702"/>
        <dbReference type="EC" id="2.5.1.54"/>
    </reaction>
</comment>
<dbReference type="Gene3D" id="3.20.20.70">
    <property type="entry name" value="Aldolase class I"/>
    <property type="match status" value="1"/>
</dbReference>
<comment type="caution">
    <text evidence="10">The sequence shown here is derived from an EMBL/GenBank/DDBJ whole genome shotgun (WGS) entry which is preliminary data.</text>
</comment>
<accession>A0ABR9SIE2</accession>
<dbReference type="NCBIfam" id="NF009396">
    <property type="entry name" value="PRK12756.1"/>
    <property type="match status" value="1"/>
</dbReference>
<keyword evidence="11" id="KW-1185">Reference proteome</keyword>
<comment type="function">
    <text evidence="1 8">Stereospecific condensation of phosphoenolpyruvate (PEP) and D-erythrose-4-phosphate (E4P) giving rise to 3-deoxy-D-arabino-heptulosonate-7-phosphate (DAHP).</text>
</comment>
<dbReference type="InterPro" id="IPR006218">
    <property type="entry name" value="DAHP1/KDSA"/>
</dbReference>
<dbReference type="GO" id="GO:0003849">
    <property type="term" value="F:3-deoxy-7-phosphoheptulonate synthase activity"/>
    <property type="evidence" value="ECO:0007669"/>
    <property type="project" value="UniProtKB-EC"/>
</dbReference>
<sequence length="361" mass="38890">MNPLNEDKAETTRLEDLRIRQVSPLISPALLQHDLPADAAVQSRIEGWRRAVADVVHGRDPRLLVVVGPCSIHDSEQALDYARKLKAEADALQDDLLVVMRVYFEKPRTTVGWKGFINDPHLDGSFRINEGLRRARELLLAIARLGLPAGTEFLDLLSPQYIADLVSWGAIGARTTESPSHRQLASGLSCAIGFKNGTDGGVQMAADALVAGGAPHAFMGMTKMGQVAVFETAGNEDCHIILRGGSRGPNYSAADVQAACALLAKAGVEQHLMVDCSHANSSKQYERQVEVARDVAAQVAGGERRIMGLMVESHLAPGRQDLKPGVPLQYGVSITDACLGWDATQPLLRDLAAASRARRGR</sequence>
<comment type="similarity">
    <text evidence="3 8">Belongs to the class-I DAHP synthase family.</text>
</comment>
<keyword evidence="4 8" id="KW-0028">Amino-acid biosynthesis</keyword>
<proteinExistence type="inferred from homology"/>
<name>A0ABR9SIE2_9BURK</name>
<dbReference type="InterPro" id="IPR013785">
    <property type="entry name" value="Aldolase_TIM"/>
</dbReference>
<reference evidence="10 11" key="1">
    <citation type="submission" date="2020-10" db="EMBL/GenBank/DDBJ databases">
        <title>Draft genome of Ramlibacter aquaticus LMG 30558.</title>
        <authorList>
            <person name="Props R."/>
        </authorList>
    </citation>
    <scope>NUCLEOTIDE SEQUENCE [LARGE SCALE GENOMIC DNA]</scope>
    <source>
        <strain evidence="10 11">LMG 30558</strain>
    </source>
</reference>